<dbReference type="GO" id="GO:0005634">
    <property type="term" value="C:nucleus"/>
    <property type="evidence" value="ECO:0007669"/>
    <property type="project" value="TreeGrafter"/>
</dbReference>
<dbReference type="Proteomes" id="UP001175271">
    <property type="component" value="Unassembled WGS sequence"/>
</dbReference>
<dbReference type="AlphaFoldDB" id="A0AA39M3J1"/>
<organism evidence="3 4">
    <name type="scientific">Steinernema hermaphroditum</name>
    <dbReference type="NCBI Taxonomy" id="289476"/>
    <lineage>
        <taxon>Eukaryota</taxon>
        <taxon>Metazoa</taxon>
        <taxon>Ecdysozoa</taxon>
        <taxon>Nematoda</taxon>
        <taxon>Chromadorea</taxon>
        <taxon>Rhabditida</taxon>
        <taxon>Tylenchina</taxon>
        <taxon>Panagrolaimomorpha</taxon>
        <taxon>Strongyloidoidea</taxon>
        <taxon>Steinernematidae</taxon>
        <taxon>Steinernema</taxon>
    </lineage>
</organism>
<dbReference type="FunFam" id="3.30.70.330:FF:000092">
    <property type="entry name" value="Calcipressin-2 isoform 2"/>
    <property type="match status" value="1"/>
</dbReference>
<dbReference type="InterPro" id="IPR006931">
    <property type="entry name" value="Calcipressin"/>
</dbReference>
<feature type="compositionally biased region" description="Basic and acidic residues" evidence="2">
    <location>
        <begin position="181"/>
        <end position="202"/>
    </location>
</feature>
<dbReference type="GO" id="GO:0008597">
    <property type="term" value="F:calcium-dependent protein serine/threonine phosphatase regulator activity"/>
    <property type="evidence" value="ECO:0007669"/>
    <property type="project" value="TreeGrafter"/>
</dbReference>
<comment type="similarity">
    <text evidence="1">Belongs to the RCAN family.</text>
</comment>
<evidence type="ECO:0008006" key="5">
    <source>
        <dbReference type="Google" id="ProtNLM"/>
    </source>
</evidence>
<gene>
    <name evidence="3" type="ORF">QR680_014040</name>
</gene>
<feature type="region of interest" description="Disordered" evidence="2">
    <location>
        <begin position="166"/>
        <end position="202"/>
    </location>
</feature>
<evidence type="ECO:0000313" key="3">
    <source>
        <dbReference type="EMBL" id="KAK0419254.1"/>
    </source>
</evidence>
<dbReference type="GO" id="GO:0007617">
    <property type="term" value="P:mating behavior"/>
    <property type="evidence" value="ECO:0007669"/>
    <property type="project" value="UniProtKB-ARBA"/>
</dbReference>
<protein>
    <recommendedName>
        <fullName evidence="5">Calcipressin</fullName>
    </recommendedName>
</protein>
<evidence type="ECO:0000256" key="1">
    <source>
        <dbReference type="ARBA" id="ARBA00008209"/>
    </source>
</evidence>
<comment type="caution">
    <text evidence="3">The sequence shown here is derived from an EMBL/GenBank/DDBJ whole genome shotgun (WGS) entry which is preliminary data.</text>
</comment>
<dbReference type="SUPFAM" id="SSF54928">
    <property type="entry name" value="RNA-binding domain, RBD"/>
    <property type="match status" value="1"/>
</dbReference>
<dbReference type="PANTHER" id="PTHR10300:SF14">
    <property type="entry name" value="PROTEIN SARAH"/>
    <property type="match status" value="1"/>
</dbReference>
<dbReference type="InterPro" id="IPR035979">
    <property type="entry name" value="RBD_domain_sf"/>
</dbReference>
<evidence type="ECO:0000313" key="4">
    <source>
        <dbReference type="Proteomes" id="UP001175271"/>
    </source>
</evidence>
<dbReference type="InterPro" id="IPR012677">
    <property type="entry name" value="Nucleotide-bd_a/b_plait_sf"/>
</dbReference>
<dbReference type="GO" id="GO:0005737">
    <property type="term" value="C:cytoplasm"/>
    <property type="evidence" value="ECO:0007669"/>
    <property type="project" value="TreeGrafter"/>
</dbReference>
<evidence type="ECO:0000256" key="2">
    <source>
        <dbReference type="SAM" id="MobiDB-lite"/>
    </source>
</evidence>
<dbReference type="PANTHER" id="PTHR10300">
    <property type="entry name" value="CALCIPRESSIN"/>
    <property type="match status" value="1"/>
</dbReference>
<accession>A0AA39M3J1</accession>
<dbReference type="EMBL" id="JAUCMV010000002">
    <property type="protein sequence ID" value="KAK0419254.1"/>
    <property type="molecule type" value="Genomic_DNA"/>
</dbReference>
<keyword evidence="4" id="KW-1185">Reference proteome</keyword>
<dbReference type="GO" id="GO:0019722">
    <property type="term" value="P:calcium-mediated signaling"/>
    <property type="evidence" value="ECO:0007669"/>
    <property type="project" value="InterPro"/>
</dbReference>
<proteinExistence type="inferred from homology"/>
<dbReference type="GO" id="GO:0003676">
    <property type="term" value="F:nucleic acid binding"/>
    <property type="evidence" value="ECO:0007669"/>
    <property type="project" value="InterPro"/>
</dbReference>
<sequence>MLGAGNESLPTAIIVTNVPTEVFANDNDRQNFCQLFTQIEERIHFDFLKSFQRVRVIFSTPENATAAKLLVGHHSFHGTPMKAFFSKKIEMAPRSYQDEQGHLKLPPLEKQFLISPPASPPVGWEQTTEMAPVVCNFDLMARLAALTVEETYKVHEGDEGLPTIMVHPCRDGADDQGDGDDSPKIRVERPHTPRPPMPEECK</sequence>
<dbReference type="CDD" id="cd12434">
    <property type="entry name" value="RRM_RCAN_like"/>
    <property type="match status" value="1"/>
</dbReference>
<reference evidence="3" key="1">
    <citation type="submission" date="2023-06" db="EMBL/GenBank/DDBJ databases">
        <title>Genomic analysis of the entomopathogenic nematode Steinernema hermaphroditum.</title>
        <authorList>
            <person name="Schwarz E.M."/>
            <person name="Heppert J.K."/>
            <person name="Baniya A."/>
            <person name="Schwartz H.T."/>
            <person name="Tan C.-H."/>
            <person name="Antoshechkin I."/>
            <person name="Sternberg P.W."/>
            <person name="Goodrich-Blair H."/>
            <person name="Dillman A.R."/>
        </authorList>
    </citation>
    <scope>NUCLEOTIDE SEQUENCE</scope>
    <source>
        <strain evidence="3">PS9179</strain>
        <tissue evidence="3">Whole animal</tissue>
    </source>
</reference>
<dbReference type="Gene3D" id="3.30.70.330">
    <property type="match status" value="1"/>
</dbReference>
<name>A0AA39M3J1_9BILA</name>
<dbReference type="Pfam" id="PF04847">
    <property type="entry name" value="Calcipressin"/>
    <property type="match status" value="1"/>
</dbReference>